<dbReference type="Pfam" id="PF11136">
    <property type="entry name" value="DUF2889"/>
    <property type="match status" value="1"/>
</dbReference>
<dbReference type="Proteomes" id="UP000077407">
    <property type="component" value="Unassembled WGS sequence"/>
</dbReference>
<proteinExistence type="predicted"/>
<dbReference type="OrthoDB" id="1900222at2"/>
<accession>A0A168R5M1</accession>
<dbReference type="RefSeq" id="WP_063555176.1">
    <property type="nucleotide sequence ID" value="NZ_LITT01000013.1"/>
</dbReference>
<reference evidence="1 2" key="1">
    <citation type="journal article" date="2015" name="Biotechnol. Bioeng.">
        <title>Genome sequence and phenotypic characterization of Caulobacter segnis.</title>
        <authorList>
            <person name="Patel S."/>
            <person name="Fletcher B."/>
            <person name="Scott D.C."/>
            <person name="Ely B."/>
        </authorList>
    </citation>
    <scope>NUCLEOTIDE SEQUENCE [LARGE SCALE GENOMIC DNA]</scope>
    <source>
        <strain evidence="1 2">ERI-2</strain>
    </source>
</reference>
<comment type="caution">
    <text evidence="1">The sequence shown here is derived from an EMBL/GenBank/DDBJ whole genome shotgun (WGS) entry which is preliminary data.</text>
</comment>
<sequence>MEKSLYSRNFEVNYYEVKDNIWRAISHLTDHQHDIQVIVDVSVPDMIILDARVELLRYPIKDCILIKDKMKELIGVNVISEFRSKCDELFSSEMGCGNVRILLGTSVPGIIYNYFPHQIKIENMTEKQWWDFCKEKLPRACIAHTIMSNNA</sequence>
<dbReference type="EMBL" id="LITT01000013">
    <property type="protein sequence ID" value="OAA90074.1"/>
    <property type="molecule type" value="Genomic_DNA"/>
</dbReference>
<dbReference type="PATRIC" id="fig|1538.10.peg.2107"/>
<gene>
    <name evidence="1" type="ORF">WY13_01664</name>
</gene>
<evidence type="ECO:0000313" key="2">
    <source>
        <dbReference type="Proteomes" id="UP000077407"/>
    </source>
</evidence>
<evidence type="ECO:0000313" key="1">
    <source>
        <dbReference type="EMBL" id="OAA90074.1"/>
    </source>
</evidence>
<dbReference type="AlphaFoldDB" id="A0A168R5M1"/>
<name>A0A168R5M1_9CLOT</name>
<dbReference type="InterPro" id="IPR021312">
    <property type="entry name" value="DUF2889"/>
</dbReference>
<organism evidence="1 2">
    <name type="scientific">Clostridium ljungdahlii</name>
    <dbReference type="NCBI Taxonomy" id="1538"/>
    <lineage>
        <taxon>Bacteria</taxon>
        <taxon>Bacillati</taxon>
        <taxon>Bacillota</taxon>
        <taxon>Clostridia</taxon>
        <taxon>Eubacteriales</taxon>
        <taxon>Clostridiaceae</taxon>
        <taxon>Clostridium</taxon>
    </lineage>
</organism>
<protein>
    <recommendedName>
        <fullName evidence="3">DUF2889 domain-containing protein</fullName>
    </recommendedName>
</protein>
<evidence type="ECO:0008006" key="3">
    <source>
        <dbReference type="Google" id="ProtNLM"/>
    </source>
</evidence>